<dbReference type="PANTHER" id="PTHR13318">
    <property type="entry name" value="PARTNER OF PAIRED, ISOFORM B-RELATED"/>
    <property type="match status" value="1"/>
</dbReference>
<dbReference type="Pfam" id="PF25372">
    <property type="entry name" value="DUF7885"/>
    <property type="match status" value="1"/>
</dbReference>
<dbReference type="SUPFAM" id="SSF52047">
    <property type="entry name" value="RNI-like"/>
    <property type="match status" value="1"/>
</dbReference>
<feature type="chain" id="PRO_5043665878" description="F-box/LRR-repeat protein 15-like leucin rich repeat domain-containing protein" evidence="1">
    <location>
        <begin position="19"/>
        <end position="124"/>
    </location>
</feature>
<accession>A0AAW2PQA4</accession>
<reference evidence="3" key="2">
    <citation type="journal article" date="2024" name="Plant">
        <title>Genomic evolution and insights into agronomic trait innovations of Sesamum species.</title>
        <authorList>
            <person name="Miao H."/>
            <person name="Wang L."/>
            <person name="Qu L."/>
            <person name="Liu H."/>
            <person name="Sun Y."/>
            <person name="Le M."/>
            <person name="Wang Q."/>
            <person name="Wei S."/>
            <person name="Zheng Y."/>
            <person name="Lin W."/>
            <person name="Duan Y."/>
            <person name="Cao H."/>
            <person name="Xiong S."/>
            <person name="Wang X."/>
            <person name="Wei L."/>
            <person name="Li C."/>
            <person name="Ma Q."/>
            <person name="Ju M."/>
            <person name="Zhao R."/>
            <person name="Li G."/>
            <person name="Mu C."/>
            <person name="Tian Q."/>
            <person name="Mei H."/>
            <person name="Zhang T."/>
            <person name="Gao T."/>
            <person name="Zhang H."/>
        </authorList>
    </citation>
    <scope>NUCLEOTIDE SEQUENCE</scope>
    <source>
        <strain evidence="3">KEN8</strain>
    </source>
</reference>
<proteinExistence type="predicted"/>
<dbReference type="SMART" id="SM00367">
    <property type="entry name" value="LRR_CC"/>
    <property type="match status" value="4"/>
</dbReference>
<protein>
    <recommendedName>
        <fullName evidence="2">F-box/LRR-repeat protein 15-like leucin rich repeat domain-containing protein</fullName>
    </recommendedName>
</protein>
<reference evidence="3" key="1">
    <citation type="submission" date="2020-06" db="EMBL/GenBank/DDBJ databases">
        <authorList>
            <person name="Li T."/>
            <person name="Hu X."/>
            <person name="Zhang T."/>
            <person name="Song X."/>
            <person name="Zhang H."/>
            <person name="Dai N."/>
            <person name="Sheng W."/>
            <person name="Hou X."/>
            <person name="Wei L."/>
        </authorList>
    </citation>
    <scope>NUCLEOTIDE SEQUENCE</scope>
    <source>
        <strain evidence="3">KEN8</strain>
        <tissue evidence="3">Leaf</tissue>
    </source>
</reference>
<feature type="signal peptide" evidence="1">
    <location>
        <begin position="1"/>
        <end position="18"/>
    </location>
</feature>
<feature type="domain" description="F-box/LRR-repeat protein 15-like leucin rich repeat" evidence="2">
    <location>
        <begin position="10"/>
        <end position="120"/>
    </location>
</feature>
<dbReference type="InterPro" id="IPR057207">
    <property type="entry name" value="FBXL15_LRR"/>
</dbReference>
<gene>
    <name evidence="3" type="ORF">Scaly_1415200</name>
</gene>
<evidence type="ECO:0000256" key="1">
    <source>
        <dbReference type="SAM" id="SignalP"/>
    </source>
</evidence>
<dbReference type="GO" id="GO:0031146">
    <property type="term" value="P:SCF-dependent proteasomal ubiquitin-dependent protein catabolic process"/>
    <property type="evidence" value="ECO:0007669"/>
    <property type="project" value="TreeGrafter"/>
</dbReference>
<dbReference type="AlphaFoldDB" id="A0AAW2PQA4"/>
<comment type="caution">
    <text evidence="3">The sequence shown here is derived from an EMBL/GenBank/DDBJ whole genome shotgun (WGS) entry which is preliminary data.</text>
</comment>
<sequence length="124" mass="13473">MRSPLTILGLNYLSKCLGLVSLKLGLCSNISDKGLSYIALNCRKIRELDLYRCMEIGDDGLAALSCGCKKLQKLILSYCNKVTDRGMECLSSLEELSDLELRGLPNITGTGLRKLAAGCRTGLI</sequence>
<dbReference type="InterPro" id="IPR032675">
    <property type="entry name" value="LRR_dom_sf"/>
</dbReference>
<dbReference type="GO" id="GO:0019005">
    <property type="term" value="C:SCF ubiquitin ligase complex"/>
    <property type="evidence" value="ECO:0007669"/>
    <property type="project" value="TreeGrafter"/>
</dbReference>
<dbReference type="PANTHER" id="PTHR13318:SF272">
    <property type="entry name" value="OS12G0552700 PROTEIN"/>
    <property type="match status" value="1"/>
</dbReference>
<evidence type="ECO:0000259" key="2">
    <source>
        <dbReference type="Pfam" id="PF25372"/>
    </source>
</evidence>
<name>A0AAW2PQA4_9LAMI</name>
<dbReference type="InterPro" id="IPR006553">
    <property type="entry name" value="Leu-rich_rpt_Cys-con_subtyp"/>
</dbReference>
<dbReference type="Gene3D" id="3.80.10.10">
    <property type="entry name" value="Ribonuclease Inhibitor"/>
    <property type="match status" value="1"/>
</dbReference>
<keyword evidence="1" id="KW-0732">Signal</keyword>
<dbReference type="EMBL" id="JACGWM010000008">
    <property type="protein sequence ID" value="KAL0357295.1"/>
    <property type="molecule type" value="Genomic_DNA"/>
</dbReference>
<evidence type="ECO:0000313" key="3">
    <source>
        <dbReference type="EMBL" id="KAL0357295.1"/>
    </source>
</evidence>
<organism evidence="3">
    <name type="scientific">Sesamum calycinum</name>
    <dbReference type="NCBI Taxonomy" id="2727403"/>
    <lineage>
        <taxon>Eukaryota</taxon>
        <taxon>Viridiplantae</taxon>
        <taxon>Streptophyta</taxon>
        <taxon>Embryophyta</taxon>
        <taxon>Tracheophyta</taxon>
        <taxon>Spermatophyta</taxon>
        <taxon>Magnoliopsida</taxon>
        <taxon>eudicotyledons</taxon>
        <taxon>Gunneridae</taxon>
        <taxon>Pentapetalae</taxon>
        <taxon>asterids</taxon>
        <taxon>lamiids</taxon>
        <taxon>Lamiales</taxon>
        <taxon>Pedaliaceae</taxon>
        <taxon>Sesamum</taxon>
    </lineage>
</organism>